<dbReference type="GO" id="GO:0006400">
    <property type="term" value="P:tRNA modification"/>
    <property type="evidence" value="ECO:0007669"/>
    <property type="project" value="UniProtKB-UniRule"/>
</dbReference>
<dbReference type="Gene3D" id="3.40.50.620">
    <property type="entry name" value="HUPs"/>
    <property type="match status" value="1"/>
</dbReference>
<gene>
    <name evidence="8" type="primary">tilS</name>
    <name evidence="10" type="ORF">CfP315_0675</name>
</gene>
<organism evidence="10">
    <name type="scientific">Candidatus Improbicoccus pseudotrichonymphae</name>
    <dbReference type="NCBI Taxonomy" id="3033792"/>
    <lineage>
        <taxon>Bacteria</taxon>
        <taxon>Bacillati</taxon>
        <taxon>Bacillota</taxon>
        <taxon>Clostridia</taxon>
        <taxon>Candidatus Improbicoccus</taxon>
    </lineage>
</organism>
<evidence type="ECO:0000256" key="3">
    <source>
        <dbReference type="ARBA" id="ARBA00022598"/>
    </source>
</evidence>
<feature type="binding site" evidence="8">
    <location>
        <begin position="31"/>
        <end position="36"/>
    </location>
    <ligand>
        <name>ATP</name>
        <dbReference type="ChEBI" id="CHEBI:30616"/>
    </ligand>
</feature>
<name>A0AA48I368_9FIRM</name>
<keyword evidence="5 8" id="KW-0547">Nucleotide-binding</keyword>
<keyword evidence="4 8" id="KW-0819">tRNA processing</keyword>
<dbReference type="CDD" id="cd01992">
    <property type="entry name" value="TilS_N"/>
    <property type="match status" value="1"/>
</dbReference>
<dbReference type="KEGG" id="ips:CfP315_0675"/>
<dbReference type="InterPro" id="IPR012094">
    <property type="entry name" value="tRNA_Ile_lys_synt"/>
</dbReference>
<keyword evidence="3 8" id="KW-0436">Ligase</keyword>
<dbReference type="SUPFAM" id="SSF56037">
    <property type="entry name" value="PheT/TilS domain"/>
    <property type="match status" value="1"/>
</dbReference>
<evidence type="ECO:0000313" key="10">
    <source>
        <dbReference type="EMBL" id="BED92092.1"/>
    </source>
</evidence>
<dbReference type="SUPFAM" id="SSF52402">
    <property type="entry name" value="Adenine nucleotide alpha hydrolases-like"/>
    <property type="match status" value="1"/>
</dbReference>
<dbReference type="PANTHER" id="PTHR43033">
    <property type="entry name" value="TRNA(ILE)-LYSIDINE SYNTHASE-RELATED"/>
    <property type="match status" value="1"/>
</dbReference>
<dbReference type="NCBIfam" id="TIGR02432">
    <property type="entry name" value="lysidine_TilS_N"/>
    <property type="match status" value="1"/>
</dbReference>
<comment type="subcellular location">
    <subcellularLocation>
        <location evidence="1 8">Cytoplasm</location>
    </subcellularLocation>
</comment>
<dbReference type="Pfam" id="PF01171">
    <property type="entry name" value="ATP_bind_3"/>
    <property type="match status" value="1"/>
</dbReference>
<keyword evidence="6 8" id="KW-0067">ATP-binding</keyword>
<dbReference type="GO" id="GO:0005524">
    <property type="term" value="F:ATP binding"/>
    <property type="evidence" value="ECO:0007669"/>
    <property type="project" value="UniProtKB-UniRule"/>
</dbReference>
<keyword evidence="2 8" id="KW-0963">Cytoplasm</keyword>
<sequence length="438" mass="50668">MFETKVISTIRKFRMFENLNEKNRSLFVAVSGGIDSMSLLHFLINNYSDIGICVVHINHNLRGNESLRDELFVRTFCEKNNMKLIVKQEEVGHLSKKNKIGVEECARNVRYGFFDQILKNNIGKLATAHSLSDSLETIIFNFIRGTGLNGLQGIYPIRDNFIRPFIEVTKNEIKNYATENKIDFVEDSSNSCTKYSRNKIRRLVFPVLQNINPSFEKNGLNFIEQMSGDNSFLDQISDLEFKKLENDFDVNLIKNMPYAIKTRVLKKILKQFLGNFCMIEYKQIKLLLNLIENSEKTFTLPSGNLIFITEGKIMVDLKKRNKVLPTIKNKFRIIETNMRDVGKFGDDFVDMFDIGENVGNYVFRNRLPGDCFRPKNRNCTKVLRKFFNEIKISVEERNNLTLLGDKNKIVWIENIGVSEDYRVGINTKKVGIILRGGV</sequence>
<evidence type="ECO:0000256" key="7">
    <source>
        <dbReference type="ARBA" id="ARBA00048539"/>
    </source>
</evidence>
<evidence type="ECO:0000256" key="5">
    <source>
        <dbReference type="ARBA" id="ARBA00022741"/>
    </source>
</evidence>
<evidence type="ECO:0000256" key="4">
    <source>
        <dbReference type="ARBA" id="ARBA00022694"/>
    </source>
</evidence>
<evidence type="ECO:0000256" key="2">
    <source>
        <dbReference type="ARBA" id="ARBA00022490"/>
    </source>
</evidence>
<dbReference type="GO" id="GO:0032267">
    <property type="term" value="F:tRNA(Ile)-lysidine synthase activity"/>
    <property type="evidence" value="ECO:0007669"/>
    <property type="project" value="UniProtKB-EC"/>
</dbReference>
<dbReference type="HAMAP" id="MF_01161">
    <property type="entry name" value="tRNA_Ile_lys_synt"/>
    <property type="match status" value="1"/>
</dbReference>
<dbReference type="SMART" id="SM00977">
    <property type="entry name" value="TilS_C"/>
    <property type="match status" value="1"/>
</dbReference>
<comment type="domain">
    <text evidence="8">The N-terminal region contains the highly conserved SGGXDS motif, predicted to be a P-loop motif involved in ATP binding.</text>
</comment>
<reference evidence="10" key="1">
    <citation type="journal article" date="2023" name="ISME J.">
        <title>Emergence of putative energy parasites within Clostridia revealed by genome analysis of a novel endosymbiotic clade.</title>
        <authorList>
            <person name="Takahashi K."/>
            <person name="Kuwahara H."/>
            <person name="Horikawa Y."/>
            <person name="Izawa K."/>
            <person name="Kato D."/>
            <person name="Inagaki T."/>
            <person name="Yuki M."/>
            <person name="Ohkuma M."/>
            <person name="Hongoh Y."/>
        </authorList>
    </citation>
    <scope>NUCLEOTIDE SEQUENCE</scope>
    <source>
        <strain evidence="10">CfP3-15</strain>
    </source>
</reference>
<dbReference type="SUPFAM" id="SSF82829">
    <property type="entry name" value="MesJ substrate recognition domain-like"/>
    <property type="match status" value="1"/>
</dbReference>
<comment type="catalytic activity">
    <reaction evidence="7 8">
        <text>cytidine(34) in tRNA(Ile2) + L-lysine + ATP = lysidine(34) in tRNA(Ile2) + AMP + diphosphate + H(+)</text>
        <dbReference type="Rhea" id="RHEA:43744"/>
        <dbReference type="Rhea" id="RHEA-COMP:10625"/>
        <dbReference type="Rhea" id="RHEA-COMP:10670"/>
        <dbReference type="ChEBI" id="CHEBI:15378"/>
        <dbReference type="ChEBI" id="CHEBI:30616"/>
        <dbReference type="ChEBI" id="CHEBI:32551"/>
        <dbReference type="ChEBI" id="CHEBI:33019"/>
        <dbReference type="ChEBI" id="CHEBI:82748"/>
        <dbReference type="ChEBI" id="CHEBI:83665"/>
        <dbReference type="ChEBI" id="CHEBI:456215"/>
        <dbReference type="EC" id="6.3.4.19"/>
    </reaction>
</comment>
<comment type="similarity">
    <text evidence="8">Belongs to the tRNA(Ile)-lysidine synthase family.</text>
</comment>
<proteinExistence type="inferred from homology"/>
<dbReference type="InterPro" id="IPR012795">
    <property type="entry name" value="tRNA_Ile_lys_synt_N"/>
</dbReference>
<dbReference type="InterPro" id="IPR012796">
    <property type="entry name" value="Lysidine-tRNA-synth_C"/>
</dbReference>
<dbReference type="PANTHER" id="PTHR43033:SF1">
    <property type="entry name" value="TRNA(ILE)-LYSIDINE SYNTHASE-RELATED"/>
    <property type="match status" value="1"/>
</dbReference>
<dbReference type="EMBL" id="AP027924">
    <property type="protein sequence ID" value="BED92092.1"/>
    <property type="molecule type" value="Genomic_DNA"/>
</dbReference>
<evidence type="ECO:0000259" key="9">
    <source>
        <dbReference type="SMART" id="SM00977"/>
    </source>
</evidence>
<dbReference type="Gene3D" id="1.20.59.20">
    <property type="match status" value="1"/>
</dbReference>
<dbReference type="InterPro" id="IPR014729">
    <property type="entry name" value="Rossmann-like_a/b/a_fold"/>
</dbReference>
<protein>
    <recommendedName>
        <fullName evidence="8">tRNA(Ile)-lysidine synthase</fullName>
        <ecNumber evidence="8">6.3.4.19</ecNumber>
    </recommendedName>
    <alternativeName>
        <fullName evidence="8">tRNA(Ile)-2-lysyl-cytidine synthase</fullName>
    </alternativeName>
    <alternativeName>
        <fullName evidence="8">tRNA(Ile)-lysidine synthetase</fullName>
    </alternativeName>
</protein>
<evidence type="ECO:0000256" key="6">
    <source>
        <dbReference type="ARBA" id="ARBA00022840"/>
    </source>
</evidence>
<comment type="function">
    <text evidence="8">Ligates lysine onto the cytidine present at position 34 of the AUA codon-specific tRNA(Ile) that contains the anticodon CAU, in an ATP-dependent manner. Cytidine is converted to lysidine, thus changing the amino acid specificity of the tRNA from methionine to isoleucine.</text>
</comment>
<dbReference type="AlphaFoldDB" id="A0AA48I368"/>
<dbReference type="NCBIfam" id="TIGR02433">
    <property type="entry name" value="lysidine_TilS_C"/>
    <property type="match status" value="1"/>
</dbReference>
<feature type="domain" description="Lysidine-tRNA(Ile) synthetase C-terminal" evidence="9">
    <location>
        <begin position="361"/>
        <end position="434"/>
    </location>
</feature>
<dbReference type="EC" id="6.3.4.19" evidence="8"/>
<dbReference type="Pfam" id="PF11734">
    <property type="entry name" value="TilS_C"/>
    <property type="match status" value="1"/>
</dbReference>
<dbReference type="InterPro" id="IPR011063">
    <property type="entry name" value="TilS/TtcA_N"/>
</dbReference>
<evidence type="ECO:0000256" key="1">
    <source>
        <dbReference type="ARBA" id="ARBA00004496"/>
    </source>
</evidence>
<accession>A0AA48I368</accession>
<dbReference type="Proteomes" id="UP001337580">
    <property type="component" value="Chromosome"/>
</dbReference>
<evidence type="ECO:0000256" key="8">
    <source>
        <dbReference type="HAMAP-Rule" id="MF_01161"/>
    </source>
</evidence>
<dbReference type="GO" id="GO:0005737">
    <property type="term" value="C:cytoplasm"/>
    <property type="evidence" value="ECO:0007669"/>
    <property type="project" value="UniProtKB-SubCell"/>
</dbReference>